<name>A0A238KK01_9RHOB</name>
<organism evidence="6 7">
    <name type="scientific">Maliponia aquimaris</name>
    <dbReference type="NCBI Taxonomy" id="1673631"/>
    <lineage>
        <taxon>Bacteria</taxon>
        <taxon>Pseudomonadati</taxon>
        <taxon>Pseudomonadota</taxon>
        <taxon>Alphaproteobacteria</taxon>
        <taxon>Rhodobacterales</taxon>
        <taxon>Paracoccaceae</taxon>
        <taxon>Maliponia</taxon>
    </lineage>
</organism>
<dbReference type="Pfam" id="PF01381">
    <property type="entry name" value="HTH_3"/>
    <property type="match status" value="1"/>
</dbReference>
<dbReference type="GO" id="GO:0003700">
    <property type="term" value="F:DNA-binding transcription factor activity"/>
    <property type="evidence" value="ECO:0007669"/>
    <property type="project" value="TreeGrafter"/>
</dbReference>
<dbReference type="InterPro" id="IPR018653">
    <property type="entry name" value="ScfR_C"/>
</dbReference>
<evidence type="ECO:0000256" key="3">
    <source>
        <dbReference type="ARBA" id="ARBA00023125"/>
    </source>
</evidence>
<keyword evidence="7" id="KW-1185">Reference proteome</keyword>
<dbReference type="CDD" id="cd00093">
    <property type="entry name" value="HTH_XRE"/>
    <property type="match status" value="1"/>
</dbReference>
<dbReference type="InterPro" id="IPR010982">
    <property type="entry name" value="Lambda_DNA-bd_dom_sf"/>
</dbReference>
<dbReference type="SUPFAM" id="SSF47413">
    <property type="entry name" value="lambda repressor-like DNA-binding domains"/>
    <property type="match status" value="1"/>
</dbReference>
<dbReference type="SMART" id="SM00530">
    <property type="entry name" value="HTH_XRE"/>
    <property type="match status" value="1"/>
</dbReference>
<dbReference type="PROSITE" id="PS50943">
    <property type="entry name" value="HTH_CROC1"/>
    <property type="match status" value="1"/>
</dbReference>
<dbReference type="Pfam" id="PF09856">
    <property type="entry name" value="ScfRs"/>
    <property type="match status" value="1"/>
</dbReference>
<dbReference type="Pfam" id="PF06114">
    <property type="entry name" value="Peptidase_M78"/>
    <property type="match status" value="1"/>
</dbReference>
<reference evidence="6 7" key="1">
    <citation type="submission" date="2017-05" db="EMBL/GenBank/DDBJ databases">
        <authorList>
            <person name="Song R."/>
            <person name="Chenine A.L."/>
            <person name="Ruprecht R.M."/>
        </authorList>
    </citation>
    <scope>NUCLEOTIDE SEQUENCE [LARGE SCALE GENOMIC DNA]</scope>
    <source>
        <strain evidence="6 7">CECT 8898</strain>
    </source>
</reference>
<dbReference type="InterPro" id="IPR026281">
    <property type="entry name" value="HTH_RamB"/>
</dbReference>
<dbReference type="PIRSF" id="PIRSF019251">
    <property type="entry name" value="Rv0465c"/>
    <property type="match status" value="1"/>
</dbReference>
<evidence type="ECO:0000313" key="6">
    <source>
        <dbReference type="EMBL" id="SMX43034.1"/>
    </source>
</evidence>
<dbReference type="Proteomes" id="UP000207598">
    <property type="component" value="Unassembled WGS sequence"/>
</dbReference>
<feature type="domain" description="HTH cro/C1-type" evidence="5">
    <location>
        <begin position="9"/>
        <end position="63"/>
    </location>
</feature>
<protein>
    <submittedName>
        <fullName evidence="6">Anaerobic benzoate catabolism transcriptional regulator</fullName>
    </submittedName>
</protein>
<comment type="similarity">
    <text evidence="1">Belongs to the short-chain fatty acyl-CoA assimilation regulator (ScfR) family.</text>
</comment>
<evidence type="ECO:0000256" key="4">
    <source>
        <dbReference type="ARBA" id="ARBA00023163"/>
    </source>
</evidence>
<keyword evidence="2" id="KW-0805">Transcription regulation</keyword>
<dbReference type="PANTHER" id="PTHR46797:SF23">
    <property type="entry name" value="HTH-TYPE TRANSCRIPTIONAL REGULATOR SUTR"/>
    <property type="match status" value="1"/>
</dbReference>
<dbReference type="Gene3D" id="1.10.260.40">
    <property type="entry name" value="lambda repressor-like DNA-binding domains"/>
    <property type="match status" value="1"/>
</dbReference>
<dbReference type="GO" id="GO:0003677">
    <property type="term" value="F:DNA binding"/>
    <property type="evidence" value="ECO:0007669"/>
    <property type="project" value="UniProtKB-KW"/>
</dbReference>
<evidence type="ECO:0000256" key="1">
    <source>
        <dbReference type="ARBA" id="ARBA00007227"/>
    </source>
</evidence>
<evidence type="ECO:0000313" key="7">
    <source>
        <dbReference type="Proteomes" id="UP000207598"/>
    </source>
</evidence>
<dbReference type="EMBL" id="FXYF01000007">
    <property type="protein sequence ID" value="SMX43034.1"/>
    <property type="molecule type" value="Genomic_DNA"/>
</dbReference>
<dbReference type="RefSeq" id="WP_094021540.1">
    <property type="nucleotide sequence ID" value="NZ_FXYF01000007.1"/>
</dbReference>
<gene>
    <name evidence="6" type="ORF">MAA8898_02713</name>
</gene>
<proteinExistence type="inferred from homology"/>
<dbReference type="GO" id="GO:0005829">
    <property type="term" value="C:cytosol"/>
    <property type="evidence" value="ECO:0007669"/>
    <property type="project" value="TreeGrafter"/>
</dbReference>
<dbReference type="PANTHER" id="PTHR46797">
    <property type="entry name" value="HTH-TYPE TRANSCRIPTIONAL REGULATOR"/>
    <property type="match status" value="1"/>
</dbReference>
<dbReference type="AlphaFoldDB" id="A0A238KK01"/>
<dbReference type="InterPro" id="IPR050807">
    <property type="entry name" value="TransReg_Diox_bact_type"/>
</dbReference>
<evidence type="ECO:0000259" key="5">
    <source>
        <dbReference type="PROSITE" id="PS50943"/>
    </source>
</evidence>
<keyword evidence="4" id="KW-0804">Transcription</keyword>
<dbReference type="InterPro" id="IPR010359">
    <property type="entry name" value="IrrE_HExxH"/>
</dbReference>
<evidence type="ECO:0000256" key="2">
    <source>
        <dbReference type="ARBA" id="ARBA00023015"/>
    </source>
</evidence>
<accession>A0A238KK01</accession>
<dbReference type="OrthoDB" id="1123084at2"/>
<dbReference type="InterPro" id="IPR001387">
    <property type="entry name" value="Cro/C1-type_HTH"/>
</dbReference>
<keyword evidence="3" id="KW-0238">DNA-binding</keyword>
<sequence>MKTYIGPRMRRLRIEHGQTQVQMAKALGISTSYVNLLEKNERSVSVPVLLKLFEAYGVDWRDIAEDDDTAQLADIRAVLQDPLFEGGRPDLPQLRAALAHSPDLAACFLKLHRAYLVTNDQLMSVGSVGEGGQRVLPQTSEAVVHNFFRSNRNHFETLEEAAEGFWQGAEVAPDDVYPALKARLKERLNLRVRLVPVAEMPDSLREYDEDRGEVRLSEALDHPNRIFQLVHVAGLIEQKDALDAILSRSGLADAKGRARCRVELANYFAAAVLMPYGRFLAEALDSKYDFDHLATRFGVSFEQACHRATTLQRSGARGVPFFFLRIDKAGNVTKRFNSTDFHLAEYGGACPRLEVHASFRTPGLIVSQVAEMPDRSQFFVFARTVDRPSFARHRQDVRLAVAMGCAVEHVSSIGYAEEMNLRAAHVTPIGINCRVCPRANCDQRAHQAVVLSEPVDERRRGATRYAV</sequence>